<protein>
    <submittedName>
        <fullName evidence="9">GDSL esterase/lipase-like protein</fullName>
    </submittedName>
</protein>
<evidence type="ECO:0000256" key="2">
    <source>
        <dbReference type="ARBA" id="ARBA00008668"/>
    </source>
</evidence>
<dbReference type="CDD" id="cd01837">
    <property type="entry name" value="SGNH_plant_lipase_like"/>
    <property type="match status" value="1"/>
</dbReference>
<dbReference type="Gene3D" id="3.40.50.1110">
    <property type="entry name" value="SGNH hydrolase"/>
    <property type="match status" value="1"/>
</dbReference>
<gene>
    <name evidence="9" type="ORF">AAHA92_11616</name>
</gene>
<name>A0ABD1HHK7_SALDI</name>
<dbReference type="PANTHER" id="PTHR45650:SF3">
    <property type="entry name" value="OS01G0748500 PROTEIN"/>
    <property type="match status" value="1"/>
</dbReference>
<feature type="signal peptide" evidence="8">
    <location>
        <begin position="1"/>
        <end position="31"/>
    </location>
</feature>
<keyword evidence="10" id="KW-1185">Reference proteome</keyword>
<reference evidence="9 10" key="1">
    <citation type="submission" date="2024-06" db="EMBL/GenBank/DDBJ databases">
        <title>A chromosome level genome sequence of Diviner's sage (Salvia divinorum).</title>
        <authorList>
            <person name="Ford S.A."/>
            <person name="Ro D.-K."/>
            <person name="Ness R.W."/>
            <person name="Phillips M.A."/>
        </authorList>
    </citation>
    <scope>NUCLEOTIDE SEQUENCE [LARGE SCALE GENOMIC DNA]</scope>
    <source>
        <strain evidence="9">SAF-2024a</strain>
        <tissue evidence="9">Leaf</tissue>
    </source>
</reference>
<evidence type="ECO:0000256" key="3">
    <source>
        <dbReference type="ARBA" id="ARBA00022525"/>
    </source>
</evidence>
<dbReference type="Proteomes" id="UP001567538">
    <property type="component" value="Unassembled WGS sequence"/>
</dbReference>
<evidence type="ECO:0000256" key="1">
    <source>
        <dbReference type="ARBA" id="ARBA00004613"/>
    </source>
</evidence>
<keyword evidence="3" id="KW-0964">Secreted</keyword>
<evidence type="ECO:0000256" key="6">
    <source>
        <dbReference type="ARBA" id="ARBA00022963"/>
    </source>
</evidence>
<dbReference type="EMBL" id="JBEAFC010000005">
    <property type="protein sequence ID" value="KAL1555936.1"/>
    <property type="molecule type" value="Genomic_DNA"/>
</dbReference>
<dbReference type="PANTHER" id="PTHR45650">
    <property type="entry name" value="GDSL-LIKE LIPASE/ACYLHYDROLASE-RELATED"/>
    <property type="match status" value="1"/>
</dbReference>
<keyword evidence="5" id="KW-0378">Hydrolase</keyword>
<dbReference type="AlphaFoldDB" id="A0ABD1HHK7"/>
<sequence>MTKINDELKKWIVMMIMVAAAIIHKAAVAAAEPQVPCLFVFGDSLIDSGNNNNLSTIAKVNFKPYGIDFPLGPTGRFSNGKTVLDIIAQLLGFEEYIPSYLNAFGKQILRGVNYASAAAGIRPETGLNWGDRITFDEQLTNFKNTVEQLDALLGGREATSRHLGKCIFISGFGNNDFLNNYFMPRVYNTSKLYTLQQYTPLLLNRYAEQLKVLYTYGARKVALVGSAPIGCIPVTLVTRSDGVKCVERENRATQMYNAQLRARIDVFNARFHGAQFTFIDGYNPINDVINNAEAYGFKVKNKACCGLSSVICVLNDYVCPNRSDHVFWDFAHPSEAASTIVARRSYESQKPTDAYPFDLRRLAQL</sequence>
<evidence type="ECO:0000313" key="9">
    <source>
        <dbReference type="EMBL" id="KAL1555936.1"/>
    </source>
</evidence>
<evidence type="ECO:0000256" key="5">
    <source>
        <dbReference type="ARBA" id="ARBA00022801"/>
    </source>
</evidence>
<dbReference type="InterPro" id="IPR051238">
    <property type="entry name" value="GDSL_esterase/lipase"/>
</dbReference>
<accession>A0ABD1HHK7</accession>
<dbReference type="InterPro" id="IPR001087">
    <property type="entry name" value="GDSL"/>
</dbReference>
<organism evidence="9 10">
    <name type="scientific">Salvia divinorum</name>
    <name type="common">Maria pastora</name>
    <name type="synonym">Diviner's sage</name>
    <dbReference type="NCBI Taxonomy" id="28513"/>
    <lineage>
        <taxon>Eukaryota</taxon>
        <taxon>Viridiplantae</taxon>
        <taxon>Streptophyta</taxon>
        <taxon>Embryophyta</taxon>
        <taxon>Tracheophyta</taxon>
        <taxon>Spermatophyta</taxon>
        <taxon>Magnoliopsida</taxon>
        <taxon>eudicotyledons</taxon>
        <taxon>Gunneridae</taxon>
        <taxon>Pentapetalae</taxon>
        <taxon>asterids</taxon>
        <taxon>lamiids</taxon>
        <taxon>Lamiales</taxon>
        <taxon>Lamiaceae</taxon>
        <taxon>Nepetoideae</taxon>
        <taxon>Mentheae</taxon>
        <taxon>Salviinae</taxon>
        <taxon>Salvia</taxon>
        <taxon>Salvia subgen. Calosphace</taxon>
    </lineage>
</organism>
<evidence type="ECO:0000256" key="4">
    <source>
        <dbReference type="ARBA" id="ARBA00022729"/>
    </source>
</evidence>
<evidence type="ECO:0000256" key="8">
    <source>
        <dbReference type="SAM" id="SignalP"/>
    </source>
</evidence>
<proteinExistence type="inferred from homology"/>
<keyword evidence="4 8" id="KW-0732">Signal</keyword>
<comment type="caution">
    <text evidence="9">The sequence shown here is derived from an EMBL/GenBank/DDBJ whole genome shotgun (WGS) entry which is preliminary data.</text>
</comment>
<dbReference type="GO" id="GO:0016042">
    <property type="term" value="P:lipid catabolic process"/>
    <property type="evidence" value="ECO:0007669"/>
    <property type="project" value="UniProtKB-KW"/>
</dbReference>
<keyword evidence="7" id="KW-0443">Lipid metabolism</keyword>
<feature type="chain" id="PRO_5044799618" evidence="8">
    <location>
        <begin position="32"/>
        <end position="365"/>
    </location>
</feature>
<dbReference type="GO" id="GO:0016787">
    <property type="term" value="F:hydrolase activity"/>
    <property type="evidence" value="ECO:0007669"/>
    <property type="project" value="UniProtKB-KW"/>
</dbReference>
<comment type="similarity">
    <text evidence="2">Belongs to the 'GDSL' lipolytic enzyme family.</text>
</comment>
<dbReference type="Pfam" id="PF00657">
    <property type="entry name" value="Lipase_GDSL"/>
    <property type="match status" value="1"/>
</dbReference>
<dbReference type="InterPro" id="IPR036514">
    <property type="entry name" value="SGNH_hydro_sf"/>
</dbReference>
<comment type="subcellular location">
    <subcellularLocation>
        <location evidence="1">Secreted</location>
    </subcellularLocation>
</comment>
<evidence type="ECO:0000313" key="10">
    <source>
        <dbReference type="Proteomes" id="UP001567538"/>
    </source>
</evidence>
<dbReference type="InterPro" id="IPR035669">
    <property type="entry name" value="SGNH_plant_lipase-like"/>
</dbReference>
<evidence type="ECO:0000256" key="7">
    <source>
        <dbReference type="ARBA" id="ARBA00023098"/>
    </source>
</evidence>
<dbReference type="GO" id="GO:0005576">
    <property type="term" value="C:extracellular region"/>
    <property type="evidence" value="ECO:0007669"/>
    <property type="project" value="UniProtKB-SubCell"/>
</dbReference>
<keyword evidence="6" id="KW-0442">Lipid degradation</keyword>